<dbReference type="CDD" id="cd02181">
    <property type="entry name" value="GH16_fungal_Lam16A_glucanase"/>
    <property type="match status" value="1"/>
</dbReference>
<dbReference type="GO" id="GO:0009251">
    <property type="term" value="P:glucan catabolic process"/>
    <property type="evidence" value="ECO:0007669"/>
    <property type="project" value="TreeGrafter"/>
</dbReference>
<dbReference type="Proteomes" id="UP000298030">
    <property type="component" value="Unassembled WGS sequence"/>
</dbReference>
<dbReference type="Gene3D" id="2.60.120.200">
    <property type="match status" value="1"/>
</dbReference>
<dbReference type="InterPro" id="IPR050546">
    <property type="entry name" value="Glycosyl_Hydrlase_16"/>
</dbReference>
<dbReference type="STRING" id="71717.A0A4Y7TY43"/>
<dbReference type="SUPFAM" id="SSF49899">
    <property type="entry name" value="Concanavalin A-like lectins/glucanases"/>
    <property type="match status" value="1"/>
</dbReference>
<dbReference type="GO" id="GO:0004553">
    <property type="term" value="F:hydrolase activity, hydrolyzing O-glycosyl compounds"/>
    <property type="evidence" value="ECO:0007669"/>
    <property type="project" value="InterPro"/>
</dbReference>
<dbReference type="PANTHER" id="PTHR10963">
    <property type="entry name" value="GLYCOSYL HYDROLASE-RELATED"/>
    <property type="match status" value="1"/>
</dbReference>
<dbReference type="EMBL" id="QPFP01000002">
    <property type="protein sequence ID" value="TEB39087.1"/>
    <property type="molecule type" value="Genomic_DNA"/>
</dbReference>
<proteinExistence type="predicted"/>
<evidence type="ECO:0000313" key="3">
    <source>
        <dbReference type="Proteomes" id="UP000298030"/>
    </source>
</evidence>
<comment type="caution">
    <text evidence="2">The sequence shown here is derived from an EMBL/GenBank/DDBJ whole genome shotgun (WGS) entry which is preliminary data.</text>
</comment>
<keyword evidence="3" id="KW-1185">Reference proteome</keyword>
<name>A0A4Y7TY43_COPMI</name>
<feature type="domain" description="GH16" evidence="1">
    <location>
        <begin position="1"/>
        <end position="241"/>
    </location>
</feature>
<dbReference type="InterPro" id="IPR000757">
    <property type="entry name" value="Beta-glucanase-like"/>
</dbReference>
<evidence type="ECO:0000259" key="1">
    <source>
        <dbReference type="PROSITE" id="PS51762"/>
    </source>
</evidence>
<dbReference type="Pfam" id="PF26113">
    <property type="entry name" value="GH16_XgeA"/>
    <property type="match status" value="1"/>
</dbReference>
<dbReference type="PROSITE" id="PS51762">
    <property type="entry name" value="GH16_2"/>
    <property type="match status" value="1"/>
</dbReference>
<dbReference type="AlphaFoldDB" id="A0A4Y7TY43"/>
<keyword evidence="2" id="KW-0378">Hydrolase</keyword>
<accession>A0A4Y7TY43</accession>
<dbReference type="OrthoDB" id="192832at2759"/>
<dbReference type="InterPro" id="IPR013320">
    <property type="entry name" value="ConA-like_dom_sf"/>
</dbReference>
<dbReference type="PANTHER" id="PTHR10963:SF24">
    <property type="entry name" value="GLYCOSIDASE C21B10.07-RELATED"/>
    <property type="match status" value="1"/>
</dbReference>
<evidence type="ECO:0000313" key="2">
    <source>
        <dbReference type="EMBL" id="TEB39087.1"/>
    </source>
</evidence>
<gene>
    <name evidence="2" type="ORF">FA13DRAFT_438055</name>
</gene>
<reference evidence="2 3" key="1">
    <citation type="journal article" date="2019" name="Nat. Ecol. Evol.">
        <title>Megaphylogeny resolves global patterns of mushroom evolution.</title>
        <authorList>
            <person name="Varga T."/>
            <person name="Krizsan K."/>
            <person name="Foldi C."/>
            <person name="Dima B."/>
            <person name="Sanchez-Garcia M."/>
            <person name="Sanchez-Ramirez S."/>
            <person name="Szollosi G.J."/>
            <person name="Szarkandi J.G."/>
            <person name="Papp V."/>
            <person name="Albert L."/>
            <person name="Andreopoulos W."/>
            <person name="Angelini C."/>
            <person name="Antonin V."/>
            <person name="Barry K.W."/>
            <person name="Bougher N.L."/>
            <person name="Buchanan P."/>
            <person name="Buyck B."/>
            <person name="Bense V."/>
            <person name="Catcheside P."/>
            <person name="Chovatia M."/>
            <person name="Cooper J."/>
            <person name="Damon W."/>
            <person name="Desjardin D."/>
            <person name="Finy P."/>
            <person name="Geml J."/>
            <person name="Haridas S."/>
            <person name="Hughes K."/>
            <person name="Justo A."/>
            <person name="Karasinski D."/>
            <person name="Kautmanova I."/>
            <person name="Kiss B."/>
            <person name="Kocsube S."/>
            <person name="Kotiranta H."/>
            <person name="LaButti K.M."/>
            <person name="Lechner B.E."/>
            <person name="Liimatainen K."/>
            <person name="Lipzen A."/>
            <person name="Lukacs Z."/>
            <person name="Mihaltcheva S."/>
            <person name="Morgado L.N."/>
            <person name="Niskanen T."/>
            <person name="Noordeloos M.E."/>
            <person name="Ohm R.A."/>
            <person name="Ortiz-Santana B."/>
            <person name="Ovrebo C."/>
            <person name="Racz N."/>
            <person name="Riley R."/>
            <person name="Savchenko A."/>
            <person name="Shiryaev A."/>
            <person name="Soop K."/>
            <person name="Spirin V."/>
            <person name="Szebenyi C."/>
            <person name="Tomsovsky M."/>
            <person name="Tulloss R.E."/>
            <person name="Uehling J."/>
            <person name="Grigoriev I.V."/>
            <person name="Vagvolgyi C."/>
            <person name="Papp T."/>
            <person name="Martin F.M."/>
            <person name="Miettinen O."/>
            <person name="Hibbett D.S."/>
            <person name="Nagy L.G."/>
        </authorList>
    </citation>
    <scope>NUCLEOTIDE SEQUENCE [LARGE SCALE GENOMIC DNA]</scope>
    <source>
        <strain evidence="2 3">FP101781</strain>
    </source>
</reference>
<protein>
    <submittedName>
        <fullName evidence="2">Glycoside hydrolase family 16 protein</fullName>
    </submittedName>
</protein>
<sequence length="286" mass="30983">MLTNTGLVDYIGEAAGRSNGILEINSAGNAVMRVETTPTVSGNRKSIRITTQTQFNGGLVILDAVHMPYGCGTWPAFWTNGPDWPRGGEIDILEGVHDYERNQATLHTSAGCEIAARSSDALSISGTVISGTNCDVDATANQGCGIRADSAITYGAGFNRNGGGVYAMKWDTTGIAVYFFPRDRIPSDITNNTPLPDTWGAAQARWPAASCDPFRFFNNHHVIFDTTLCGDWAGGVWNAAGIPGQEESCARRTGVSTCEEYVRTRGSAFQQAYWEVRYVQIYQERS</sequence>
<organism evidence="2 3">
    <name type="scientific">Coprinellus micaceus</name>
    <name type="common">Glistening ink-cap mushroom</name>
    <name type="synonym">Coprinus micaceus</name>
    <dbReference type="NCBI Taxonomy" id="71717"/>
    <lineage>
        <taxon>Eukaryota</taxon>
        <taxon>Fungi</taxon>
        <taxon>Dikarya</taxon>
        <taxon>Basidiomycota</taxon>
        <taxon>Agaricomycotina</taxon>
        <taxon>Agaricomycetes</taxon>
        <taxon>Agaricomycetidae</taxon>
        <taxon>Agaricales</taxon>
        <taxon>Agaricineae</taxon>
        <taxon>Psathyrellaceae</taxon>
        <taxon>Coprinellus</taxon>
    </lineage>
</organism>